<sequence>MLKRKFARLLVALSVVLAIVGVQTPALAHDVRTKAASCWFTMMSAANFKSVSARGDLAGYPLQANAESPYGTWESFCTVNLGYGVWGIWSLTSEKYVSVKANVTNYPLQANADLAGSWERFTIHDNPDGSTSYLSLATGKYVSAKMNLSNYPLQANANDIGTWEKFWTADQ</sequence>
<feature type="signal peptide" evidence="1">
    <location>
        <begin position="1"/>
        <end position="28"/>
    </location>
</feature>
<organism evidence="2 3">
    <name type="scientific">Micromonospora saelicesensis</name>
    <dbReference type="NCBI Taxonomy" id="285676"/>
    <lineage>
        <taxon>Bacteria</taxon>
        <taxon>Bacillati</taxon>
        <taxon>Actinomycetota</taxon>
        <taxon>Actinomycetes</taxon>
        <taxon>Micromonosporales</taxon>
        <taxon>Micromonosporaceae</taxon>
        <taxon>Micromonospora</taxon>
    </lineage>
</organism>
<evidence type="ECO:0000313" key="2">
    <source>
        <dbReference type="EMBL" id="RAO29560.1"/>
    </source>
</evidence>
<evidence type="ECO:0000256" key="1">
    <source>
        <dbReference type="SAM" id="SignalP"/>
    </source>
</evidence>
<dbReference type="CDD" id="cd00257">
    <property type="entry name" value="beta-trefoil_FSCN-like"/>
    <property type="match status" value="1"/>
</dbReference>
<reference evidence="2 3" key="1">
    <citation type="submission" date="2018-03" db="EMBL/GenBank/DDBJ databases">
        <title>Defining the species Micromonospora saelicesensis and Micromonospora noduli under the framework of genomics.</title>
        <authorList>
            <person name="Riesco R."/>
            <person name="Trujillo M.E."/>
        </authorList>
    </citation>
    <scope>NUCLEOTIDE SEQUENCE [LARGE SCALE GENOMIC DNA]</scope>
    <source>
        <strain evidence="2 3">PSN13</strain>
    </source>
</reference>
<accession>A0A328NGH2</accession>
<dbReference type="Proteomes" id="UP000249419">
    <property type="component" value="Unassembled WGS sequence"/>
</dbReference>
<name>A0A328NGH2_9ACTN</name>
<dbReference type="InterPro" id="IPR008999">
    <property type="entry name" value="Actin-crosslinking"/>
</dbReference>
<evidence type="ECO:0000313" key="3">
    <source>
        <dbReference type="Proteomes" id="UP000249419"/>
    </source>
</evidence>
<keyword evidence="1" id="KW-0732">Signal</keyword>
<dbReference type="SUPFAM" id="SSF50405">
    <property type="entry name" value="Actin-crosslinking proteins"/>
    <property type="match status" value="1"/>
</dbReference>
<dbReference type="EMBL" id="PYAG01000033">
    <property type="protein sequence ID" value="RAO29560.1"/>
    <property type="molecule type" value="Genomic_DNA"/>
</dbReference>
<comment type="caution">
    <text evidence="2">The sequence shown here is derived from an EMBL/GenBank/DDBJ whole genome shotgun (WGS) entry which is preliminary data.</text>
</comment>
<dbReference type="AlphaFoldDB" id="A0A328NGH2"/>
<gene>
    <name evidence="2" type="ORF">PSN13_04757</name>
</gene>
<dbReference type="RefSeq" id="WP_146766275.1">
    <property type="nucleotide sequence ID" value="NZ_CP192017.1"/>
</dbReference>
<proteinExistence type="predicted"/>
<feature type="chain" id="PRO_5016350005" evidence="1">
    <location>
        <begin position="29"/>
        <end position="171"/>
    </location>
</feature>
<protein>
    <submittedName>
        <fullName evidence="2">Uncharacterized protein</fullName>
    </submittedName>
</protein>
<dbReference type="Gene3D" id="2.80.10.50">
    <property type="match status" value="1"/>
</dbReference>